<sequence length="1270" mass="133742">MAGRIKGITVEIGGDTVGLQNALKDVNKRSNDLTKELKDVERLLKFNPGNMEALAQKQQLLTQSIENTTKKLDQLKSAQQQVEAQFARGDIGEEQYRAFRREIEFTEGSLNGLKGKLAGLKAEQDNVASSTRQLGTLFSATGKSVDDFAGALGSRLVNAIKSGTATSRQLNQAIELIGREALGAEADIEKLQRALRSVDDGNSIQNVRNDLRDLSREAERASKSFQELDIGLENMLGGAMAAGGISGVIEQALDTSKLKTKIDVTFEVPEASKKSVEQAVRGIEAYGVDVEEALEGTRRQWALNKTVGDEANAAIVKGAAAISTSYAGIDFTELIQETNEIGSELGITNDSALALTNALLKMGFPPEQLDIIAEYGQQLTRAGYTAEEVQAIMAAGVDTGTWNIDNLLDGLKEGRIKAAEFGKEVDKSMKESLEGTKISADQLQKWGQSVAKGGKEGSAAMTDIAKALNEIEDETKRNEIGVKLFGTMFEDQGQNIIDTLLNAQGKVIDLNVSQEELNEMIKKMDASPAIKFQKAMGDLKMALEPLLGVIASIIGAFASWVSAHPALSAALTTIVVAIGILIGACMALAPVFITLSSIAGIVGVSVGAIAGPVALVVAGFIAAGAVIVGLITGFKKLWQTNEGFKNSITGVISGIQSFIDILISLSKYLFFTAVDGDYLNDWITHLPTGFQNAAELIGKAVSKIRESVVTLFDAVKAAFSGDFSQIGEIFKTIGPSIAGAIVGGIPGVIISVSRFLPAIAEHLNANKGVLLESITNIFSNVTNFLTTAVPQFIQTGSEIINGLVNGIVQSAPVILQSMVQIINTVSQSIAMNLPMLVQSGIQIIQTLVTGITQTLPTVIQIGLQLIMTLITSIMQMLPQLIPVAVSIIQTIINGLMMILPQLIEMGINLLISLITGITQALPMIALAIITVITTLIEAITANLPMIIAAGMQVLTSLINGIIQMLPQLITLAISLITQVATTLIANLPAIIQAGVQILLAVINGIVQVLPQLINAALDLIVKIASTLIANLPQIISAGINILLALIAGIVQVIPQLIAAALNLIITLVGELIKNLPKLLEAGVKLIEALIKGILSLLGELGSAALEIGSKIIDTLKEVDLLGVGKDIISGLISGIGSMAGAVWDKVSEIGSGIKKGFTDFFDIHSPSRLMRDAVGKQIGAGLAIGMENSIGIINRASQAMSEAATPSVDSGNYGLTQTNGGYSPGSAVGNGNATIQLVVNEQILGEVVAPIVDIAQGRQINTTLFFSGAR</sequence>
<keyword evidence="2" id="KW-0812">Transmembrane</keyword>
<feature type="transmembrane region" description="Helical" evidence="2">
    <location>
        <begin position="541"/>
        <end position="561"/>
    </location>
</feature>
<dbReference type="SUPFAM" id="SSF57997">
    <property type="entry name" value="Tropomyosin"/>
    <property type="match status" value="1"/>
</dbReference>
<dbReference type="InterPro" id="IPR016024">
    <property type="entry name" value="ARM-type_fold"/>
</dbReference>
<evidence type="ECO:0000313" key="3">
    <source>
        <dbReference type="EMBL" id="SME15587.1"/>
    </source>
</evidence>
<feature type="transmembrane region" description="Helical" evidence="2">
    <location>
        <begin position="943"/>
        <end position="962"/>
    </location>
</feature>
<feature type="transmembrane region" description="Helical" evidence="2">
    <location>
        <begin position="567"/>
        <end position="589"/>
    </location>
</feature>
<feature type="transmembrane region" description="Helical" evidence="2">
    <location>
        <begin position="1041"/>
        <end position="1068"/>
    </location>
</feature>
<gene>
    <name evidence="3" type="ORF">BACERE00185_03079</name>
</gene>
<accession>A0A1Y5ZVQ6</accession>
<organism evidence="3 4">
    <name type="scientific">Bacillus mobilis</name>
    <dbReference type="NCBI Taxonomy" id="2026190"/>
    <lineage>
        <taxon>Bacteria</taxon>
        <taxon>Bacillati</taxon>
        <taxon>Bacillota</taxon>
        <taxon>Bacilli</taxon>
        <taxon>Bacillales</taxon>
        <taxon>Bacillaceae</taxon>
        <taxon>Bacillus</taxon>
        <taxon>Bacillus cereus group</taxon>
    </lineage>
</organism>
<keyword evidence="2" id="KW-1133">Transmembrane helix</keyword>
<feature type="transmembrane region" description="Helical" evidence="2">
    <location>
        <begin position="997"/>
        <end position="1021"/>
    </location>
</feature>
<dbReference type="AlphaFoldDB" id="A0A1Y5ZVQ6"/>
<evidence type="ECO:0008006" key="5">
    <source>
        <dbReference type="Google" id="ProtNLM"/>
    </source>
</evidence>
<feature type="transmembrane region" description="Helical" evidence="2">
    <location>
        <begin position="880"/>
        <end position="903"/>
    </location>
</feature>
<protein>
    <recommendedName>
        <fullName evidence="5">Phage tail tape measure protein</fullName>
    </recommendedName>
</protein>
<feature type="transmembrane region" description="Helical" evidence="2">
    <location>
        <begin position="601"/>
        <end position="631"/>
    </location>
</feature>
<feature type="transmembrane region" description="Helical" evidence="2">
    <location>
        <begin position="909"/>
        <end position="936"/>
    </location>
</feature>
<dbReference type="RefSeq" id="WP_258958378.1">
    <property type="nucleotide sequence ID" value="NZ_FWZD01000055.1"/>
</dbReference>
<evidence type="ECO:0000256" key="1">
    <source>
        <dbReference type="SAM" id="Coils"/>
    </source>
</evidence>
<reference evidence="4" key="1">
    <citation type="submission" date="2017-04" db="EMBL/GenBank/DDBJ databases">
        <authorList>
            <person name="Criscuolo A."/>
        </authorList>
    </citation>
    <scope>NUCLEOTIDE SEQUENCE [LARGE SCALE GENOMIC DNA]</scope>
</reference>
<proteinExistence type="predicted"/>
<feature type="coiled-coil region" evidence="1">
    <location>
        <begin position="23"/>
        <end position="85"/>
    </location>
</feature>
<feature type="transmembrane region" description="Helical" evidence="2">
    <location>
        <begin position="968"/>
        <end position="990"/>
    </location>
</feature>
<name>A0A1Y5ZVQ6_9BACI</name>
<evidence type="ECO:0000256" key="2">
    <source>
        <dbReference type="SAM" id="Phobius"/>
    </source>
</evidence>
<dbReference type="EMBL" id="FWZD01000055">
    <property type="protein sequence ID" value="SME15587.1"/>
    <property type="molecule type" value="Genomic_DNA"/>
</dbReference>
<dbReference type="Proteomes" id="UP000194439">
    <property type="component" value="Unassembled WGS sequence"/>
</dbReference>
<evidence type="ECO:0000313" key="4">
    <source>
        <dbReference type="Proteomes" id="UP000194439"/>
    </source>
</evidence>
<dbReference type="SUPFAM" id="SSF48371">
    <property type="entry name" value="ARM repeat"/>
    <property type="match status" value="1"/>
</dbReference>
<keyword evidence="2" id="KW-0472">Membrane</keyword>
<keyword evidence="1" id="KW-0175">Coiled coil</keyword>